<comment type="similarity">
    <text evidence="2">Belongs to the GerABKC lipoprotein family.</text>
</comment>
<evidence type="ECO:0000313" key="11">
    <source>
        <dbReference type="EMBL" id="PYZ97761.1"/>
    </source>
</evidence>
<dbReference type="RefSeq" id="WP_110517169.1">
    <property type="nucleotide sequence ID" value="NZ_PDOF01000001.1"/>
</dbReference>
<dbReference type="GO" id="GO:0009847">
    <property type="term" value="P:spore germination"/>
    <property type="evidence" value="ECO:0007669"/>
    <property type="project" value="InterPro"/>
</dbReference>
<dbReference type="GO" id="GO:0016020">
    <property type="term" value="C:membrane"/>
    <property type="evidence" value="ECO:0007669"/>
    <property type="project" value="UniProtKB-SubCell"/>
</dbReference>
<dbReference type="AlphaFoldDB" id="A0A2W0HA27"/>
<keyword evidence="6" id="KW-0564">Palmitate</keyword>
<comment type="caution">
    <text evidence="11">The sequence shown here is derived from an EMBL/GenBank/DDBJ whole genome shotgun (WGS) entry which is preliminary data.</text>
</comment>
<keyword evidence="7" id="KW-0449">Lipoprotein</keyword>
<evidence type="ECO:0000256" key="3">
    <source>
        <dbReference type="ARBA" id="ARBA00022544"/>
    </source>
</evidence>
<dbReference type="InterPro" id="IPR008844">
    <property type="entry name" value="Spore_GerAC-like"/>
</dbReference>
<dbReference type="InterPro" id="IPR046953">
    <property type="entry name" value="Spore_GerAC-like_C"/>
</dbReference>
<feature type="domain" description="Spore germination protein N-terminal" evidence="10">
    <location>
        <begin position="23"/>
        <end position="200"/>
    </location>
</feature>
<keyword evidence="5" id="KW-0472">Membrane</keyword>
<dbReference type="InterPro" id="IPR038501">
    <property type="entry name" value="Spore_GerAC_C_sf"/>
</dbReference>
<evidence type="ECO:0000256" key="4">
    <source>
        <dbReference type="ARBA" id="ARBA00022729"/>
    </source>
</evidence>
<sequence>MRALKRLQLLILCTLFFTAGCGDKMELDQLAIVVAIGVDNVPDTEELEVSFQIINPHGASARVSTEGGGGEDASVYTFTTRGKTLAEALDKAKNIAPRRLFFSHIYYLVMGESFARETGIKRLFDFVERDEQMRMQFLSFIAKDTTAKEILTTFTPLDENPAKSVRDRVMVASGSLGIKENITLADSVRAYMSDDHHPIVLGLKDISSAESSQTSVLQRINEHSFALDGLAIFKEDRLVDWYNMEESQGWVFLNGLVGDRTIFDTSCEGGFAGVRIHELNQNIDASVEDGRPVFAIRLNGTGYLLETSCDLDMTDQEDLEKLREAVNGELEKEIRSTIDKTMTLGFDATGLSDIFHRNNPEQWAEWKDDWFAHFENARFDYRIDIDINLTGMRFNKVDEE</sequence>
<dbReference type="Pfam" id="PF25198">
    <property type="entry name" value="Spore_GerAC_N"/>
    <property type="match status" value="1"/>
</dbReference>
<comment type="subcellular location">
    <subcellularLocation>
        <location evidence="1">Membrane</location>
        <topology evidence="1">Lipid-anchor</topology>
    </subcellularLocation>
</comment>
<keyword evidence="4 8" id="KW-0732">Signal</keyword>
<evidence type="ECO:0000256" key="1">
    <source>
        <dbReference type="ARBA" id="ARBA00004635"/>
    </source>
</evidence>
<dbReference type="Proteomes" id="UP000248066">
    <property type="component" value="Unassembled WGS sequence"/>
</dbReference>
<evidence type="ECO:0000313" key="12">
    <source>
        <dbReference type="Proteomes" id="UP000248066"/>
    </source>
</evidence>
<dbReference type="PANTHER" id="PTHR35789:SF1">
    <property type="entry name" value="SPORE GERMINATION PROTEIN B3"/>
    <property type="match status" value="1"/>
</dbReference>
<evidence type="ECO:0000256" key="2">
    <source>
        <dbReference type="ARBA" id="ARBA00007886"/>
    </source>
</evidence>
<evidence type="ECO:0000256" key="5">
    <source>
        <dbReference type="ARBA" id="ARBA00023136"/>
    </source>
</evidence>
<keyword evidence="3" id="KW-0309">Germination</keyword>
<gene>
    <name evidence="11" type="ORF">CR205_03980</name>
</gene>
<evidence type="ECO:0008006" key="13">
    <source>
        <dbReference type="Google" id="ProtNLM"/>
    </source>
</evidence>
<protein>
    <recommendedName>
        <fullName evidence="13">Ger(X)C family spore germination protein</fullName>
    </recommendedName>
</protein>
<evidence type="ECO:0000256" key="7">
    <source>
        <dbReference type="ARBA" id="ARBA00023288"/>
    </source>
</evidence>
<evidence type="ECO:0000259" key="9">
    <source>
        <dbReference type="Pfam" id="PF05504"/>
    </source>
</evidence>
<feature type="chain" id="PRO_5039518517" description="Ger(X)C family spore germination protein" evidence="8">
    <location>
        <begin position="22"/>
        <end position="400"/>
    </location>
</feature>
<proteinExistence type="inferred from homology"/>
<keyword evidence="12" id="KW-1185">Reference proteome</keyword>
<dbReference type="EMBL" id="PDOF01000001">
    <property type="protein sequence ID" value="PYZ97761.1"/>
    <property type="molecule type" value="Genomic_DNA"/>
</dbReference>
<dbReference type="Gene3D" id="3.30.300.210">
    <property type="entry name" value="Nutrient germinant receptor protein C, domain 3"/>
    <property type="match status" value="1"/>
</dbReference>
<evidence type="ECO:0000259" key="10">
    <source>
        <dbReference type="Pfam" id="PF25198"/>
    </source>
</evidence>
<feature type="signal peptide" evidence="8">
    <location>
        <begin position="1"/>
        <end position="21"/>
    </location>
</feature>
<organism evidence="11 12">
    <name type="scientific">Alteribacter lacisalsi</name>
    <dbReference type="NCBI Taxonomy" id="2045244"/>
    <lineage>
        <taxon>Bacteria</taxon>
        <taxon>Bacillati</taxon>
        <taxon>Bacillota</taxon>
        <taxon>Bacilli</taxon>
        <taxon>Bacillales</taxon>
        <taxon>Bacillaceae</taxon>
        <taxon>Alteribacter</taxon>
    </lineage>
</organism>
<name>A0A2W0HA27_9BACI</name>
<dbReference type="PROSITE" id="PS51257">
    <property type="entry name" value="PROKAR_LIPOPROTEIN"/>
    <property type="match status" value="1"/>
</dbReference>
<dbReference type="PANTHER" id="PTHR35789">
    <property type="entry name" value="SPORE GERMINATION PROTEIN B3"/>
    <property type="match status" value="1"/>
</dbReference>
<feature type="domain" description="Spore germination GerAC-like C-terminal" evidence="9">
    <location>
        <begin position="228"/>
        <end position="391"/>
    </location>
</feature>
<evidence type="ECO:0000256" key="6">
    <source>
        <dbReference type="ARBA" id="ARBA00023139"/>
    </source>
</evidence>
<reference evidence="11 12" key="1">
    <citation type="submission" date="2017-10" db="EMBL/GenBank/DDBJ databases">
        <title>Bacillus sp. nov., a halophilic bacterium isolated from a Yangshapao Lake.</title>
        <authorList>
            <person name="Wang H."/>
        </authorList>
    </citation>
    <scope>NUCLEOTIDE SEQUENCE [LARGE SCALE GENOMIC DNA]</scope>
    <source>
        <strain evidence="11 12">YSP-3</strain>
    </source>
</reference>
<dbReference type="Pfam" id="PF05504">
    <property type="entry name" value="Spore_GerAC"/>
    <property type="match status" value="1"/>
</dbReference>
<dbReference type="InterPro" id="IPR057336">
    <property type="entry name" value="GerAC_N"/>
</dbReference>
<dbReference type="OrthoDB" id="9816067at2"/>
<evidence type="ECO:0000256" key="8">
    <source>
        <dbReference type="SAM" id="SignalP"/>
    </source>
</evidence>
<accession>A0A2W0HA27</accession>
<dbReference type="NCBIfam" id="TIGR02887">
    <property type="entry name" value="spore_ger_x_C"/>
    <property type="match status" value="1"/>
</dbReference>